<protein>
    <recommendedName>
        <fullName evidence="12">ATP synthase subunit b</fullName>
    </recommendedName>
    <alternativeName>
        <fullName evidence="12">ATP synthase F(0) sector subunit b</fullName>
    </alternativeName>
    <alternativeName>
        <fullName evidence="12">ATPase subunit I</fullName>
    </alternativeName>
    <alternativeName>
        <fullName evidence="12">F-type ATPase subunit b</fullName>
        <shortName evidence="12">F-ATPase subunit b</shortName>
    </alternativeName>
</protein>
<dbReference type="Pfam" id="PF00430">
    <property type="entry name" value="ATP-synt_B"/>
    <property type="match status" value="1"/>
</dbReference>
<sequence length="151" mass="17263">MEQIVSVFGINWKLILVQSVNFGLLLAVLYKFLYKPVLTMVDKRRAKIVRAIHDAEKAEAELGQAEAEKARIIREATQKGDEIIDAAKKHAESNEHTIMKDAHRKVVHLLNEAERRVAREREEMLQKAEREVARMAVLSAEKILRQGAVKQ</sequence>
<dbReference type="CDD" id="cd06503">
    <property type="entry name" value="ATP-synt_Fo_b"/>
    <property type="match status" value="1"/>
</dbReference>
<evidence type="ECO:0000256" key="10">
    <source>
        <dbReference type="ARBA" id="ARBA00025198"/>
    </source>
</evidence>
<evidence type="ECO:0000256" key="3">
    <source>
        <dbReference type="ARBA" id="ARBA00022547"/>
    </source>
</evidence>
<dbReference type="EMBL" id="LCDG01000016">
    <property type="protein sequence ID" value="KKS46817.1"/>
    <property type="molecule type" value="Genomic_DNA"/>
</dbReference>
<dbReference type="AlphaFoldDB" id="A0A0G0ZDK7"/>
<keyword evidence="9 12" id="KW-0066">ATP synthesis</keyword>
<proteinExistence type="inferred from homology"/>
<dbReference type="PANTHER" id="PTHR33445">
    <property type="entry name" value="ATP SYNTHASE SUBUNIT B', CHLOROPLASTIC"/>
    <property type="match status" value="1"/>
</dbReference>
<name>A0A0G0ZDK7_9BACT</name>
<keyword evidence="2 12" id="KW-0813">Transport</keyword>
<evidence type="ECO:0000256" key="7">
    <source>
        <dbReference type="ARBA" id="ARBA00023065"/>
    </source>
</evidence>
<dbReference type="Proteomes" id="UP000034704">
    <property type="component" value="Unassembled WGS sequence"/>
</dbReference>
<feature type="transmembrane region" description="Helical" evidence="12">
    <location>
        <begin position="12"/>
        <end position="34"/>
    </location>
</feature>
<evidence type="ECO:0000256" key="13">
    <source>
        <dbReference type="RuleBase" id="RU003848"/>
    </source>
</evidence>
<dbReference type="NCBIfam" id="TIGR01144">
    <property type="entry name" value="ATP_synt_b"/>
    <property type="match status" value="1"/>
</dbReference>
<comment type="function">
    <text evidence="12">Component of the F(0) channel, it forms part of the peripheral stalk, linking F(1) to F(0).</text>
</comment>
<reference evidence="15 16" key="1">
    <citation type="journal article" date="2015" name="Nature">
        <title>rRNA introns, odd ribosomes, and small enigmatic genomes across a large radiation of phyla.</title>
        <authorList>
            <person name="Brown C.T."/>
            <person name="Hug L.A."/>
            <person name="Thomas B.C."/>
            <person name="Sharon I."/>
            <person name="Castelle C.J."/>
            <person name="Singh A."/>
            <person name="Wilkins M.J."/>
            <person name="Williams K.H."/>
            <person name="Banfield J.F."/>
        </authorList>
    </citation>
    <scope>NUCLEOTIDE SEQUENCE [LARGE SCALE GENOMIC DNA]</scope>
</reference>
<comment type="subcellular location">
    <subcellularLocation>
        <location evidence="12">Cell membrane</location>
        <topology evidence="12">Single-pass membrane protein</topology>
    </subcellularLocation>
    <subcellularLocation>
        <location evidence="11">Endomembrane system</location>
        <topology evidence="11">Single-pass membrane protein</topology>
    </subcellularLocation>
</comment>
<dbReference type="GO" id="GO:0045259">
    <property type="term" value="C:proton-transporting ATP synthase complex"/>
    <property type="evidence" value="ECO:0007669"/>
    <property type="project" value="UniProtKB-KW"/>
</dbReference>
<dbReference type="HAMAP" id="MF_01398">
    <property type="entry name" value="ATP_synth_b_bprime"/>
    <property type="match status" value="1"/>
</dbReference>
<evidence type="ECO:0000256" key="1">
    <source>
        <dbReference type="ARBA" id="ARBA00005513"/>
    </source>
</evidence>
<dbReference type="PANTHER" id="PTHR33445:SF2">
    <property type="entry name" value="ATP SYNTHASE SUBUNIT B', CHLOROPLASTIC"/>
    <property type="match status" value="1"/>
</dbReference>
<keyword evidence="7 12" id="KW-0406">Ion transport</keyword>
<dbReference type="InterPro" id="IPR002146">
    <property type="entry name" value="ATP_synth_b/b'su_bac/chlpt"/>
</dbReference>
<evidence type="ECO:0000313" key="16">
    <source>
        <dbReference type="Proteomes" id="UP000034704"/>
    </source>
</evidence>
<dbReference type="GO" id="GO:0046933">
    <property type="term" value="F:proton-transporting ATP synthase activity, rotational mechanism"/>
    <property type="evidence" value="ECO:0007669"/>
    <property type="project" value="UniProtKB-UniRule"/>
</dbReference>
<dbReference type="InterPro" id="IPR005864">
    <property type="entry name" value="ATP_synth_F0_bsu_bac"/>
</dbReference>
<keyword evidence="6 12" id="KW-1133">Transmembrane helix</keyword>
<accession>A0A0G0ZDK7</accession>
<comment type="subunit">
    <text evidence="12">F-type ATPases have 2 components, F(1) - the catalytic core - and F(0) - the membrane proton channel. F(1) has five subunits: alpha(3), beta(3), gamma(1), delta(1), epsilon(1). F(0) has three main subunits: a(1), b(2) and c(10-14). The alpha and beta chains form an alternating ring which encloses part of the gamma chain. F(1) is attached to F(0) by a central stalk formed by the gamma and epsilon chains, while a peripheral stalk is formed by the delta and b chains.</text>
</comment>
<keyword evidence="12" id="KW-1003">Cell membrane</keyword>
<evidence type="ECO:0000256" key="12">
    <source>
        <dbReference type="HAMAP-Rule" id="MF_01398"/>
    </source>
</evidence>
<dbReference type="STRING" id="1618756.UV12_C0016G0004"/>
<evidence type="ECO:0000313" key="15">
    <source>
        <dbReference type="EMBL" id="KKS46817.1"/>
    </source>
</evidence>
<comment type="similarity">
    <text evidence="1 12 13">Belongs to the ATPase B chain family.</text>
</comment>
<keyword evidence="14" id="KW-0175">Coiled coil</keyword>
<feature type="coiled-coil region" evidence="14">
    <location>
        <begin position="48"/>
        <end position="75"/>
    </location>
</feature>
<dbReference type="GO" id="GO:0005886">
    <property type="term" value="C:plasma membrane"/>
    <property type="evidence" value="ECO:0007669"/>
    <property type="project" value="UniProtKB-SubCell"/>
</dbReference>
<keyword evidence="5 12" id="KW-0375">Hydrogen ion transport</keyword>
<comment type="function">
    <text evidence="10 12">F(1)F(0) ATP synthase produces ATP from ADP in the presence of a proton or sodium gradient. F-type ATPases consist of two structural domains, F(1) containing the extramembraneous catalytic core and F(0) containing the membrane proton channel, linked together by a central stalk and a peripheral stalk. During catalysis, ATP synthesis in the catalytic domain of F(1) is coupled via a rotary mechanism of the central stalk subunits to proton translocation.</text>
</comment>
<dbReference type="InterPro" id="IPR050059">
    <property type="entry name" value="ATP_synthase_B_chain"/>
</dbReference>
<keyword evidence="4 12" id="KW-0812">Transmembrane</keyword>
<gene>
    <name evidence="12" type="primary">atpF</name>
    <name evidence="15" type="ORF">UV12_C0016G0004</name>
</gene>
<keyword evidence="8 12" id="KW-0472">Membrane</keyword>
<evidence type="ECO:0000256" key="9">
    <source>
        <dbReference type="ARBA" id="ARBA00023310"/>
    </source>
</evidence>
<organism evidence="15 16">
    <name type="scientific">Candidatus Nomurabacteria bacterium GW2011_GWC2_42_20</name>
    <dbReference type="NCBI Taxonomy" id="1618756"/>
    <lineage>
        <taxon>Bacteria</taxon>
        <taxon>Candidatus Nomuraibacteriota</taxon>
    </lineage>
</organism>
<evidence type="ECO:0000256" key="6">
    <source>
        <dbReference type="ARBA" id="ARBA00022989"/>
    </source>
</evidence>
<evidence type="ECO:0000256" key="5">
    <source>
        <dbReference type="ARBA" id="ARBA00022781"/>
    </source>
</evidence>
<evidence type="ECO:0000256" key="4">
    <source>
        <dbReference type="ARBA" id="ARBA00022692"/>
    </source>
</evidence>
<evidence type="ECO:0000256" key="14">
    <source>
        <dbReference type="SAM" id="Coils"/>
    </source>
</evidence>
<feature type="coiled-coil region" evidence="14">
    <location>
        <begin position="103"/>
        <end position="131"/>
    </location>
</feature>
<comment type="caution">
    <text evidence="15">The sequence shown here is derived from an EMBL/GenBank/DDBJ whole genome shotgun (WGS) entry which is preliminary data.</text>
</comment>
<evidence type="ECO:0000256" key="2">
    <source>
        <dbReference type="ARBA" id="ARBA00022448"/>
    </source>
</evidence>
<dbReference type="GO" id="GO:0046961">
    <property type="term" value="F:proton-transporting ATPase activity, rotational mechanism"/>
    <property type="evidence" value="ECO:0007669"/>
    <property type="project" value="TreeGrafter"/>
</dbReference>
<evidence type="ECO:0000256" key="8">
    <source>
        <dbReference type="ARBA" id="ARBA00023136"/>
    </source>
</evidence>
<dbReference type="GO" id="GO:0012505">
    <property type="term" value="C:endomembrane system"/>
    <property type="evidence" value="ECO:0007669"/>
    <property type="project" value="UniProtKB-SubCell"/>
</dbReference>
<keyword evidence="3 12" id="KW-0138">CF(0)</keyword>
<evidence type="ECO:0000256" key="11">
    <source>
        <dbReference type="ARBA" id="ARBA00037847"/>
    </source>
</evidence>